<organism evidence="3 4">
    <name type="scientific">Pterulicium gracile</name>
    <dbReference type="NCBI Taxonomy" id="1884261"/>
    <lineage>
        <taxon>Eukaryota</taxon>
        <taxon>Fungi</taxon>
        <taxon>Dikarya</taxon>
        <taxon>Basidiomycota</taxon>
        <taxon>Agaricomycotina</taxon>
        <taxon>Agaricomycetes</taxon>
        <taxon>Agaricomycetidae</taxon>
        <taxon>Agaricales</taxon>
        <taxon>Pleurotineae</taxon>
        <taxon>Pterulaceae</taxon>
        <taxon>Pterulicium</taxon>
    </lineage>
</organism>
<feature type="compositionally biased region" description="Polar residues" evidence="1">
    <location>
        <begin position="209"/>
        <end position="220"/>
    </location>
</feature>
<feature type="domain" description="CFA20" evidence="2">
    <location>
        <begin position="74"/>
        <end position="186"/>
    </location>
</feature>
<dbReference type="EMBL" id="ML178818">
    <property type="protein sequence ID" value="TFL04749.1"/>
    <property type="molecule type" value="Genomic_DNA"/>
</dbReference>
<proteinExistence type="predicted"/>
<dbReference type="STRING" id="1884261.A0A5C3QWK8"/>
<dbReference type="Proteomes" id="UP000305067">
    <property type="component" value="Unassembled WGS sequence"/>
</dbReference>
<reference evidence="3 4" key="1">
    <citation type="journal article" date="2019" name="Nat. Ecol. Evol.">
        <title>Megaphylogeny resolves global patterns of mushroom evolution.</title>
        <authorList>
            <person name="Varga T."/>
            <person name="Krizsan K."/>
            <person name="Foldi C."/>
            <person name="Dima B."/>
            <person name="Sanchez-Garcia M."/>
            <person name="Sanchez-Ramirez S."/>
            <person name="Szollosi G.J."/>
            <person name="Szarkandi J.G."/>
            <person name="Papp V."/>
            <person name="Albert L."/>
            <person name="Andreopoulos W."/>
            <person name="Angelini C."/>
            <person name="Antonin V."/>
            <person name="Barry K.W."/>
            <person name="Bougher N.L."/>
            <person name="Buchanan P."/>
            <person name="Buyck B."/>
            <person name="Bense V."/>
            <person name="Catcheside P."/>
            <person name="Chovatia M."/>
            <person name="Cooper J."/>
            <person name="Damon W."/>
            <person name="Desjardin D."/>
            <person name="Finy P."/>
            <person name="Geml J."/>
            <person name="Haridas S."/>
            <person name="Hughes K."/>
            <person name="Justo A."/>
            <person name="Karasinski D."/>
            <person name="Kautmanova I."/>
            <person name="Kiss B."/>
            <person name="Kocsube S."/>
            <person name="Kotiranta H."/>
            <person name="LaButti K.M."/>
            <person name="Lechner B.E."/>
            <person name="Liimatainen K."/>
            <person name="Lipzen A."/>
            <person name="Lukacs Z."/>
            <person name="Mihaltcheva S."/>
            <person name="Morgado L.N."/>
            <person name="Niskanen T."/>
            <person name="Noordeloos M.E."/>
            <person name="Ohm R.A."/>
            <person name="Ortiz-Santana B."/>
            <person name="Ovrebo C."/>
            <person name="Racz N."/>
            <person name="Riley R."/>
            <person name="Savchenko A."/>
            <person name="Shiryaev A."/>
            <person name="Soop K."/>
            <person name="Spirin V."/>
            <person name="Szebenyi C."/>
            <person name="Tomsovsky M."/>
            <person name="Tulloss R.E."/>
            <person name="Uehling J."/>
            <person name="Grigoriev I.V."/>
            <person name="Vagvolgyi C."/>
            <person name="Papp T."/>
            <person name="Martin F.M."/>
            <person name="Miettinen O."/>
            <person name="Hibbett D.S."/>
            <person name="Nagy L.G."/>
        </authorList>
    </citation>
    <scope>NUCLEOTIDE SEQUENCE [LARGE SCALE GENOMIC DNA]</scope>
    <source>
        <strain evidence="3 4">CBS 309.79</strain>
    </source>
</reference>
<evidence type="ECO:0000313" key="3">
    <source>
        <dbReference type="EMBL" id="TFL04749.1"/>
    </source>
</evidence>
<evidence type="ECO:0000259" key="2">
    <source>
        <dbReference type="Pfam" id="PF05018"/>
    </source>
</evidence>
<dbReference type="AlphaFoldDB" id="A0A5C3QWK8"/>
<dbReference type="Pfam" id="PF05018">
    <property type="entry name" value="CFA20_dom"/>
    <property type="match status" value="1"/>
</dbReference>
<dbReference type="PANTHER" id="PTHR12458">
    <property type="entry name" value="ORF PROTEIN"/>
    <property type="match status" value="1"/>
</dbReference>
<name>A0A5C3QWK8_9AGAR</name>
<keyword evidence="4" id="KW-1185">Reference proteome</keyword>
<sequence length="264" mass="29076">MFSQATSTAAVCLFSSSGSHPLQLCSAHLDALLPTDSLVHLLNDATSSPPPLAPGVLASLPQLSDTDNHGLGRQLDQTVLHIQSPTLRTTFIHIPSTTEDLGFKHRWMHIQARNLRKECSFEFGLKDALGRQGIVRCSTFQKTATLRVSGLKFPLLHLPFRFSEQSSGALTAWSTIALDLHVLLSKFASSGLVADDNTHNIDVNDDSEATSPTRRSQSSAPLPRGRYGHLSFVRVYATCRLRRIWLSEGPSQKTPWEFELYGTN</sequence>
<dbReference type="InterPro" id="IPR007714">
    <property type="entry name" value="CFA20_dom"/>
</dbReference>
<dbReference type="InterPro" id="IPR040441">
    <property type="entry name" value="CFA20/CFAP20DC"/>
</dbReference>
<gene>
    <name evidence="3" type="ORF">BDV98DRAFT_501641</name>
</gene>
<feature type="region of interest" description="Disordered" evidence="1">
    <location>
        <begin position="202"/>
        <end position="222"/>
    </location>
</feature>
<dbReference type="OrthoDB" id="7486196at2759"/>
<evidence type="ECO:0000256" key="1">
    <source>
        <dbReference type="SAM" id="MobiDB-lite"/>
    </source>
</evidence>
<accession>A0A5C3QWK8</accession>
<protein>
    <recommendedName>
        <fullName evidence="2">CFA20 domain-containing protein</fullName>
    </recommendedName>
</protein>
<evidence type="ECO:0000313" key="4">
    <source>
        <dbReference type="Proteomes" id="UP000305067"/>
    </source>
</evidence>